<dbReference type="EMBL" id="KJ676450">
    <property type="protein sequence ID" value="AIU41324.1"/>
    <property type="molecule type" value="Genomic_DNA"/>
</dbReference>
<dbReference type="KEGG" id="vg:26382540"/>
<dbReference type="OrthoDB" id="26266at10239"/>
<reference evidence="1 2" key="1">
    <citation type="journal article" date="2014" name="PLoS ONE">
        <title>Genomic Sequencing and Analysis of Sucra jujuba Nucleopolyhedrovirus.</title>
        <authorList>
            <person name="Liu X."/>
            <person name="Yin F."/>
            <person name="Zhu Z."/>
            <person name="Hou D."/>
            <person name="Wang J."/>
            <person name="Zhang L."/>
            <person name="Wang M."/>
            <person name="Wang H."/>
            <person name="Hu Z."/>
            <person name="Deng F."/>
        </authorList>
    </citation>
    <scope>NUCLEOTIDE SEQUENCE [LARGE SCALE GENOMIC DNA]</scope>
    <source>
        <strain evidence="1">473</strain>
    </source>
</reference>
<dbReference type="Pfam" id="PF06497">
    <property type="entry name" value="Baculo_Ac102"/>
    <property type="match status" value="1"/>
</dbReference>
<keyword evidence="2" id="KW-1185">Reference proteome</keyword>
<accession>A0A097P947</accession>
<name>A0A097P947_9ABAC</name>
<evidence type="ECO:0000313" key="2">
    <source>
        <dbReference type="Proteomes" id="UP000201917"/>
    </source>
</evidence>
<dbReference type="GeneID" id="26382540"/>
<sequence length="119" mass="13522">MASNNLIETLNVSYGDVETKNLKKKKRDARFDPVDDKKTDPATLINTLNEANVSLADFILNDTSENKIETFRMLSVHSSMAKSILKNLEEQNETLPLTTMRATNLLRFLTNVYEDSLQI</sequence>
<protein>
    <submittedName>
        <fullName evidence="1">p12</fullName>
    </submittedName>
</protein>
<evidence type="ECO:0000313" key="1">
    <source>
        <dbReference type="EMBL" id="AIU41324.1"/>
    </source>
</evidence>
<organism evidence="1 2">
    <name type="scientific">Sucra jujuba nucleopolyhedrovirus</name>
    <dbReference type="NCBI Taxonomy" id="1563660"/>
    <lineage>
        <taxon>Viruses</taxon>
        <taxon>Viruses incertae sedis</taxon>
        <taxon>Naldaviricetes</taxon>
        <taxon>Lefavirales</taxon>
        <taxon>Baculoviridae</taxon>
        <taxon>Alphabaculovirus</taxon>
        <taxon>Alphabaculovirus sujujubae</taxon>
    </lineage>
</organism>
<dbReference type="InterPro" id="IPR009477">
    <property type="entry name" value="Baculo_Ac102"/>
</dbReference>
<proteinExistence type="predicted"/>
<dbReference type="RefSeq" id="YP_009186776.1">
    <property type="nucleotide sequence ID" value="NC_028636.1"/>
</dbReference>
<dbReference type="Proteomes" id="UP000201917">
    <property type="component" value="Segment"/>
</dbReference>